<feature type="transmembrane region" description="Helical" evidence="2">
    <location>
        <begin position="6"/>
        <end position="26"/>
    </location>
</feature>
<feature type="compositionally biased region" description="Basic and acidic residues" evidence="1">
    <location>
        <begin position="54"/>
        <end position="74"/>
    </location>
</feature>
<keyword evidence="2" id="KW-1133">Transmembrane helix</keyword>
<dbReference type="RefSeq" id="WP_126016396.1">
    <property type="nucleotide sequence ID" value="NZ_CP034437.1"/>
</dbReference>
<keyword evidence="2" id="KW-0812">Transmembrane</keyword>
<keyword evidence="2" id="KW-0472">Membrane</keyword>
<evidence type="ECO:0000256" key="2">
    <source>
        <dbReference type="SAM" id="Phobius"/>
    </source>
</evidence>
<dbReference type="KEGG" id="palb:EJC50_15300"/>
<keyword evidence="4" id="KW-1185">Reference proteome</keyword>
<evidence type="ECO:0000313" key="3">
    <source>
        <dbReference type="EMBL" id="AZN40882.1"/>
    </source>
</evidence>
<proteinExistence type="predicted"/>
<accession>A0A3Q8X5X1</accession>
<dbReference type="Gene3D" id="3.30.1490.480">
    <property type="entry name" value="Endolytic murein transglycosylase"/>
    <property type="match status" value="1"/>
</dbReference>
<dbReference type="Proteomes" id="UP000272528">
    <property type="component" value="Chromosome"/>
</dbReference>
<organism evidence="3 4">
    <name type="scientific">Paenibacillus albus</name>
    <dbReference type="NCBI Taxonomy" id="2495582"/>
    <lineage>
        <taxon>Bacteria</taxon>
        <taxon>Bacillati</taxon>
        <taxon>Bacillota</taxon>
        <taxon>Bacilli</taxon>
        <taxon>Bacillales</taxon>
        <taxon>Paenibacillaceae</taxon>
        <taxon>Paenibacillus</taxon>
    </lineage>
</organism>
<evidence type="ECO:0000313" key="4">
    <source>
        <dbReference type="Proteomes" id="UP000272528"/>
    </source>
</evidence>
<feature type="region of interest" description="Disordered" evidence="1">
    <location>
        <begin position="31"/>
        <end position="125"/>
    </location>
</feature>
<name>A0A3Q8X5X1_9BACL</name>
<evidence type="ECO:0000256" key="1">
    <source>
        <dbReference type="SAM" id="MobiDB-lite"/>
    </source>
</evidence>
<gene>
    <name evidence="3" type="ORF">EJC50_15300</name>
</gene>
<reference evidence="4" key="1">
    <citation type="submission" date="2018-12" db="EMBL/GenBank/DDBJ databases">
        <title>Genome sequence of Peanibacillus sp.</title>
        <authorList>
            <person name="Subramani G."/>
            <person name="Srinivasan S."/>
            <person name="Kim M.K."/>
        </authorList>
    </citation>
    <scope>NUCLEOTIDE SEQUENCE [LARGE SCALE GENOMIC DNA]</scope>
    <source>
        <strain evidence="4">18JY67-1</strain>
    </source>
</reference>
<evidence type="ECO:0008006" key="5">
    <source>
        <dbReference type="Google" id="ProtNLM"/>
    </source>
</evidence>
<dbReference type="AlphaFoldDB" id="A0A3Q8X5X1"/>
<dbReference type="EMBL" id="CP034437">
    <property type="protein sequence ID" value="AZN40882.1"/>
    <property type="molecule type" value="Genomic_DNA"/>
</dbReference>
<dbReference type="OrthoDB" id="2616345at2"/>
<feature type="compositionally biased region" description="Basic and acidic residues" evidence="1">
    <location>
        <begin position="82"/>
        <end position="110"/>
    </location>
</feature>
<protein>
    <recommendedName>
        <fullName evidence="5">Endolytic transglycosylase MltG</fullName>
    </recommendedName>
</protein>
<sequence>MNKRTFLFGVGIGIIIGAALLQLMLIGERQVNSPDPLGTREDTSSGAVMYSQEELDKAVSDERQRVEAEAKEAAAVKQGSKATDDTADKDAGAKDATEAKPDVDKGKETSSNDTDGAAAAPEPKRIVLRIPPNTSVADAADILAAHSVIKDKKAFIDLMRTKLIRAGYFAFKGKLSLQQVGTILKSKPLDPSAAKREIDAAADNN</sequence>